<organism evidence="3 4">
    <name type="scientific">Orchesella dallaii</name>
    <dbReference type="NCBI Taxonomy" id="48710"/>
    <lineage>
        <taxon>Eukaryota</taxon>
        <taxon>Metazoa</taxon>
        <taxon>Ecdysozoa</taxon>
        <taxon>Arthropoda</taxon>
        <taxon>Hexapoda</taxon>
        <taxon>Collembola</taxon>
        <taxon>Entomobryomorpha</taxon>
        <taxon>Entomobryoidea</taxon>
        <taxon>Orchesellidae</taxon>
        <taxon>Orchesellinae</taxon>
        <taxon>Orchesella</taxon>
    </lineage>
</organism>
<evidence type="ECO:0000313" key="3">
    <source>
        <dbReference type="EMBL" id="CAL8109504.1"/>
    </source>
</evidence>
<feature type="transmembrane region" description="Helical" evidence="2">
    <location>
        <begin position="257"/>
        <end position="282"/>
    </location>
</feature>
<protein>
    <submittedName>
        <fullName evidence="3">Uncharacterized protein</fullName>
    </submittedName>
</protein>
<comment type="caution">
    <text evidence="3">The sequence shown here is derived from an EMBL/GenBank/DDBJ whole genome shotgun (WGS) entry which is preliminary data.</text>
</comment>
<reference evidence="3 4" key="1">
    <citation type="submission" date="2024-08" db="EMBL/GenBank/DDBJ databases">
        <authorList>
            <person name="Cucini C."/>
            <person name="Frati F."/>
        </authorList>
    </citation>
    <scope>NUCLEOTIDE SEQUENCE [LARGE SCALE GENOMIC DNA]</scope>
</reference>
<feature type="transmembrane region" description="Helical" evidence="2">
    <location>
        <begin position="190"/>
        <end position="211"/>
    </location>
</feature>
<proteinExistence type="predicted"/>
<feature type="compositionally biased region" description="Low complexity" evidence="1">
    <location>
        <begin position="1"/>
        <end position="27"/>
    </location>
</feature>
<evidence type="ECO:0000256" key="1">
    <source>
        <dbReference type="SAM" id="MobiDB-lite"/>
    </source>
</evidence>
<dbReference type="EMBL" id="CAXLJM020000041">
    <property type="protein sequence ID" value="CAL8109504.1"/>
    <property type="molecule type" value="Genomic_DNA"/>
</dbReference>
<sequence length="376" mass="43661">MVNKLSSSVSSRGSKGSGVSLRSTPAAKQRRNQRRKAKQQLKEEKPKIVKPPYKFVDATVDLGEEPETLEIHPTKSAPTVSEIEDELAREDEKEKLRFFNVPIKIYDPSKEVERGSAQVETLQRERNELNRYGSRVVMNTEGHVIGMEVRHDLIRETRRKNITTEICQCIEREYEVGEELKTNRQIRRKFMAYVLLVEAAFRFPSILFYIIQYNYMLLTLLTAVMQSFQMHFIQYEEFEDPTSLTTVNIKKKTTPFSYPYCFCLGTAYQLYVNCIVGSILLFSKKRMAEFGNTFLGVIVVITIVWIVMCLLVVEFAHKPFGIRKPTSWDMIQVVASSVCVCKWSMWRFFMLQELLRGKVMEVRQGYHHVVALSFAI</sequence>
<feature type="region of interest" description="Disordered" evidence="1">
    <location>
        <begin position="1"/>
        <end position="49"/>
    </location>
</feature>
<keyword evidence="2" id="KW-1133">Transmembrane helix</keyword>
<evidence type="ECO:0000313" key="4">
    <source>
        <dbReference type="Proteomes" id="UP001642540"/>
    </source>
</evidence>
<feature type="transmembrane region" description="Helical" evidence="2">
    <location>
        <begin position="294"/>
        <end position="313"/>
    </location>
</feature>
<gene>
    <name evidence="3" type="ORF">ODALV1_LOCUS13429</name>
</gene>
<keyword evidence="2" id="KW-0472">Membrane</keyword>
<feature type="transmembrane region" description="Helical" evidence="2">
    <location>
        <begin position="333"/>
        <end position="350"/>
    </location>
</feature>
<feature type="compositionally biased region" description="Basic residues" evidence="1">
    <location>
        <begin position="28"/>
        <end position="39"/>
    </location>
</feature>
<name>A0ABP1QPR6_9HEXA</name>
<keyword evidence="2" id="KW-0812">Transmembrane</keyword>
<keyword evidence="4" id="KW-1185">Reference proteome</keyword>
<dbReference type="Proteomes" id="UP001642540">
    <property type="component" value="Unassembled WGS sequence"/>
</dbReference>
<evidence type="ECO:0000256" key="2">
    <source>
        <dbReference type="SAM" id="Phobius"/>
    </source>
</evidence>
<accession>A0ABP1QPR6</accession>